<dbReference type="AlphaFoldDB" id="A0A078M2Z6"/>
<comment type="function">
    <text evidence="5">Catalyzes the conversion of GlcNAc-PP-undecaprenol into ManNAc-GlcNAc-PP-undecaprenol, the first committed lipid intermediate in the de novo synthesis of teichoic acid.</text>
</comment>
<dbReference type="HOGENOM" id="CLU_063203_3_1_9"/>
<comment type="similarity">
    <text evidence="5">Belongs to the glycosyltransferase 26 family. TagA/TarA subfamily.</text>
</comment>
<keyword evidence="1 5" id="KW-0328">Glycosyltransferase</keyword>
<dbReference type="EMBL" id="LN483074">
    <property type="protein sequence ID" value="CEA01888.1"/>
    <property type="molecule type" value="Genomic_DNA"/>
</dbReference>
<dbReference type="GO" id="GO:0047244">
    <property type="term" value="F:N-acetylglucosaminyldiphosphoundecaprenol N-acetyl-beta-D-mannosaminyltransferase activity"/>
    <property type="evidence" value="ECO:0007669"/>
    <property type="project" value="UniProtKB-UniRule"/>
</dbReference>
<evidence type="ECO:0000256" key="2">
    <source>
        <dbReference type="ARBA" id="ARBA00022679"/>
    </source>
</evidence>
<dbReference type="EC" id="2.4.1.187" evidence="5"/>
<dbReference type="InterPro" id="IPR034714">
    <property type="entry name" value="TagA_TarA"/>
</dbReference>
<evidence type="ECO:0000313" key="6">
    <source>
        <dbReference type="EMBL" id="CEA01888.1"/>
    </source>
</evidence>
<comment type="catalytic activity">
    <reaction evidence="5">
        <text>UDP-N-acetyl-alpha-D-mannosamine + N-acetyl-alpha-D-glucosaminyl-di-trans,octa-cis-undecaprenyl diphosphate = N-acetyl-beta-D-mannosaminyl-(1-&gt;4)-N-acetyl-alpha-D-glucosaminyl di-trans,octa-cis-undecaprenyl diphosphate + UDP + H(+)</text>
        <dbReference type="Rhea" id="RHEA:16053"/>
        <dbReference type="ChEBI" id="CHEBI:15378"/>
        <dbReference type="ChEBI" id="CHEBI:58223"/>
        <dbReference type="ChEBI" id="CHEBI:62959"/>
        <dbReference type="ChEBI" id="CHEBI:68623"/>
        <dbReference type="ChEBI" id="CHEBI:132210"/>
        <dbReference type="EC" id="2.4.1.187"/>
    </reaction>
</comment>
<evidence type="ECO:0000256" key="3">
    <source>
        <dbReference type="ARBA" id="ARBA00022944"/>
    </source>
</evidence>
<keyword evidence="3 5" id="KW-0777">Teichoic acid biosynthesis</keyword>
<dbReference type="GO" id="GO:0071555">
    <property type="term" value="P:cell wall organization"/>
    <property type="evidence" value="ECO:0007669"/>
    <property type="project" value="UniProtKB-KW"/>
</dbReference>
<keyword evidence="2 5" id="KW-0808">Transferase</keyword>
<evidence type="ECO:0000256" key="1">
    <source>
        <dbReference type="ARBA" id="ARBA00022676"/>
    </source>
</evidence>
<name>A0A078M2Z6_9BACL</name>
<dbReference type="UniPathway" id="UPA00632"/>
<gene>
    <name evidence="6" type="primary">tagA</name>
    <name evidence="6" type="ORF">BN1050_01059</name>
</gene>
<reference evidence="6" key="1">
    <citation type="submission" date="2014-07" db="EMBL/GenBank/DDBJ databases">
        <authorList>
            <person name="Urmite Genomes Urmite Genomes"/>
        </authorList>
    </citation>
    <scope>NUCLEOTIDE SEQUENCE</scope>
    <source>
        <strain evidence="6">13S34_air</strain>
    </source>
</reference>
<dbReference type="PATRIC" id="fig|1461583.4.peg.1020"/>
<sequence length="240" mass="26788">MKKERVLGILVNTQNYDELMQDIFARIERREKSLVVAINPEKIMKAKHDPSLRRLLNDAEIQIPDGIGVILASKLQKGAITSRVTGVDMMLRLCEEAAKHGKSVFLYGAKPGVAEAAAAKLVELYPAITVAGTQDGYEQDEAVVVRRINEAKPDILFVAMGSPKQENWINAHRGELHPVIYQGVGGSFDVLAGNVKRAPAVFQKAGMEWFYRLMKEPTRIKRQLALPQFLLEVAKQKDKK</sequence>
<evidence type="ECO:0000256" key="5">
    <source>
        <dbReference type="HAMAP-Rule" id="MF_02070"/>
    </source>
</evidence>
<organism evidence="6">
    <name type="scientific">Metalysinibacillus saudimassiliensis</name>
    <dbReference type="NCBI Taxonomy" id="1461583"/>
    <lineage>
        <taxon>Bacteria</taxon>
        <taxon>Bacillati</taxon>
        <taxon>Bacillota</taxon>
        <taxon>Bacilli</taxon>
        <taxon>Bacillales</taxon>
        <taxon>Caryophanaceae</taxon>
        <taxon>Metalysinibacillus</taxon>
    </lineage>
</organism>
<dbReference type="Pfam" id="PF03808">
    <property type="entry name" value="Glyco_tran_WecG"/>
    <property type="match status" value="1"/>
</dbReference>
<dbReference type="PANTHER" id="PTHR34136">
    <property type="match status" value="1"/>
</dbReference>
<proteinExistence type="inferred from homology"/>
<dbReference type="InterPro" id="IPR004629">
    <property type="entry name" value="WecG_TagA_CpsF"/>
</dbReference>
<accession>A0A078M2Z6</accession>
<keyword evidence="4 5" id="KW-0961">Cell wall biogenesis/degradation</keyword>
<evidence type="ECO:0000256" key="4">
    <source>
        <dbReference type="ARBA" id="ARBA00023316"/>
    </source>
</evidence>
<comment type="pathway">
    <text evidence="5">Cell wall biogenesis; teichoic acid biosynthesis.</text>
</comment>
<dbReference type="PANTHER" id="PTHR34136:SF1">
    <property type="entry name" value="UDP-N-ACETYL-D-MANNOSAMINURONIC ACID TRANSFERASE"/>
    <property type="match status" value="1"/>
</dbReference>
<protein>
    <recommendedName>
        <fullName evidence="5">N-acetylglucosaminyldiphosphoundecaprenol N-acetyl-beta-D-mannosaminyltransferase</fullName>
        <ecNumber evidence="5">2.4.1.187</ecNumber>
    </recommendedName>
    <alternativeName>
        <fullName evidence="5">N-acetylmannosaminyltransferase</fullName>
    </alternativeName>
    <alternativeName>
        <fullName evidence="5">UDP-N-acetylmannosamine transferase</fullName>
    </alternativeName>
    <alternativeName>
        <fullName evidence="5">UDP-N-acetylmannosamine:N-acetylglucosaminyl pyrophosphorylundecaprenol N-acetylmannosaminyltransferase</fullName>
    </alternativeName>
</protein>
<dbReference type="GO" id="GO:0019350">
    <property type="term" value="P:teichoic acid biosynthetic process"/>
    <property type="evidence" value="ECO:0007669"/>
    <property type="project" value="UniProtKB-UniRule"/>
</dbReference>
<dbReference type="NCBIfam" id="TIGR00696">
    <property type="entry name" value="wecG_tagA_cpsF"/>
    <property type="match status" value="1"/>
</dbReference>
<dbReference type="CDD" id="cd06533">
    <property type="entry name" value="Glyco_transf_WecG_TagA"/>
    <property type="match status" value="1"/>
</dbReference>
<dbReference type="HAMAP" id="MF_02070">
    <property type="entry name" value="TagA_TarA"/>
    <property type="match status" value="1"/>
</dbReference>